<organism evidence="2 3">
    <name type="scientific">Acetobacter okinawensis</name>
    <dbReference type="NCBI Taxonomy" id="1076594"/>
    <lineage>
        <taxon>Bacteria</taxon>
        <taxon>Pseudomonadati</taxon>
        <taxon>Pseudomonadota</taxon>
        <taxon>Alphaproteobacteria</taxon>
        <taxon>Acetobacterales</taxon>
        <taxon>Acetobacteraceae</taxon>
        <taxon>Acetobacter</taxon>
    </lineage>
</organism>
<comment type="caution">
    <text evidence="2">The sequence shown here is derived from an EMBL/GenBank/DDBJ whole genome shotgun (WGS) entry which is preliminary data.</text>
</comment>
<evidence type="ECO:0000313" key="2">
    <source>
        <dbReference type="EMBL" id="OUJ13731.1"/>
    </source>
</evidence>
<protein>
    <submittedName>
        <fullName evidence="2">Uncharacterized protein</fullName>
    </submittedName>
</protein>
<reference evidence="3" key="1">
    <citation type="submission" date="2014-06" db="EMBL/GenBank/DDBJ databases">
        <authorList>
            <person name="Winans N.J."/>
            <person name="Newell P.D."/>
            <person name="Douglas A.E."/>
        </authorList>
    </citation>
    <scope>NUCLEOTIDE SEQUENCE [LARGE SCALE GENOMIC DNA]</scope>
</reference>
<keyword evidence="1" id="KW-0732">Signal</keyword>
<sequence length="195" mass="20171">MKHRLLVVASCLLLAVLALPLVSAGAQAASSPRSPYSASDGESTLCVSGPVYIIDVHVVVTINGVDRTISSASSEVCSVNPANFSDVVVQGPPPQAGAPLEVSKKVGVEGTIRLNGRTAVLETNVYLPTKGGNSAQCANGQPGDGSVPCKSTSLGVNLAKTWIFSRNTWRDFYVGPDDNGDPVKVLVRLSDGPVN</sequence>
<dbReference type="Proteomes" id="UP000194931">
    <property type="component" value="Unassembled WGS sequence"/>
</dbReference>
<dbReference type="EMBL" id="JOPJ01000003">
    <property type="protein sequence ID" value="OUJ13731.1"/>
    <property type="molecule type" value="Genomic_DNA"/>
</dbReference>
<evidence type="ECO:0000313" key="3">
    <source>
        <dbReference type="Proteomes" id="UP000194931"/>
    </source>
</evidence>
<dbReference type="STRING" id="1236501.GCA_000613865_01444"/>
<dbReference type="OrthoDB" id="7218890at2"/>
<dbReference type="AlphaFoldDB" id="A0A252BY60"/>
<keyword evidence="3" id="KW-1185">Reference proteome</keyword>
<gene>
    <name evidence="2" type="ORF">HK26_06400</name>
</gene>
<proteinExistence type="predicted"/>
<feature type="chain" id="PRO_5012061029" evidence="1">
    <location>
        <begin position="29"/>
        <end position="195"/>
    </location>
</feature>
<feature type="signal peptide" evidence="1">
    <location>
        <begin position="1"/>
        <end position="28"/>
    </location>
</feature>
<dbReference type="RefSeq" id="WP_086638240.1">
    <property type="nucleotide sequence ID" value="NZ_JOPJ01000003.1"/>
</dbReference>
<name>A0A252BY60_9PROT</name>
<evidence type="ECO:0000256" key="1">
    <source>
        <dbReference type="SAM" id="SignalP"/>
    </source>
</evidence>
<accession>A0A252BY60</accession>